<keyword evidence="3" id="KW-0611">Plant defense</keyword>
<feature type="signal peptide" evidence="4">
    <location>
        <begin position="1"/>
        <end position="16"/>
    </location>
</feature>
<evidence type="ECO:0000259" key="5">
    <source>
        <dbReference type="Pfam" id="PF18052"/>
    </source>
</evidence>
<feature type="chain" id="PRO_5041905408" description="Disease resistance N-terminal domain-containing protein" evidence="4">
    <location>
        <begin position="17"/>
        <end position="295"/>
    </location>
</feature>
<reference evidence="6" key="1">
    <citation type="journal article" date="2023" name="Plant J.">
        <title>Genome sequences and population genomics provide insights into the demographic history, inbreeding, and mutation load of two 'living fossil' tree species of Dipteronia.</title>
        <authorList>
            <person name="Feng Y."/>
            <person name="Comes H.P."/>
            <person name="Chen J."/>
            <person name="Zhu S."/>
            <person name="Lu R."/>
            <person name="Zhang X."/>
            <person name="Li P."/>
            <person name="Qiu J."/>
            <person name="Olsen K.M."/>
            <person name="Qiu Y."/>
        </authorList>
    </citation>
    <scope>NUCLEOTIDE SEQUENCE</scope>
    <source>
        <strain evidence="6">NBL</strain>
    </source>
</reference>
<dbReference type="InterPro" id="IPR041118">
    <property type="entry name" value="Rx_N"/>
</dbReference>
<organism evidence="6 7">
    <name type="scientific">Dipteronia sinensis</name>
    <dbReference type="NCBI Taxonomy" id="43782"/>
    <lineage>
        <taxon>Eukaryota</taxon>
        <taxon>Viridiplantae</taxon>
        <taxon>Streptophyta</taxon>
        <taxon>Embryophyta</taxon>
        <taxon>Tracheophyta</taxon>
        <taxon>Spermatophyta</taxon>
        <taxon>Magnoliopsida</taxon>
        <taxon>eudicotyledons</taxon>
        <taxon>Gunneridae</taxon>
        <taxon>Pentapetalae</taxon>
        <taxon>rosids</taxon>
        <taxon>malvids</taxon>
        <taxon>Sapindales</taxon>
        <taxon>Sapindaceae</taxon>
        <taxon>Hippocastanoideae</taxon>
        <taxon>Acereae</taxon>
        <taxon>Dipteronia</taxon>
    </lineage>
</organism>
<dbReference type="CDD" id="cd14798">
    <property type="entry name" value="RX-CC_like"/>
    <property type="match status" value="1"/>
</dbReference>
<comment type="caution">
    <text evidence="6">The sequence shown here is derived from an EMBL/GenBank/DDBJ whole genome shotgun (WGS) entry which is preliminary data.</text>
</comment>
<feature type="domain" description="Disease resistance N-terminal" evidence="5">
    <location>
        <begin position="8"/>
        <end position="106"/>
    </location>
</feature>
<name>A0AAD9ZQ12_9ROSI</name>
<dbReference type="GO" id="GO:0006952">
    <property type="term" value="P:defense response"/>
    <property type="evidence" value="ECO:0007669"/>
    <property type="project" value="UniProtKB-KW"/>
</dbReference>
<dbReference type="Pfam" id="PF18052">
    <property type="entry name" value="Rx_N"/>
    <property type="match status" value="1"/>
</dbReference>
<sequence>MVIGELFLAAFLQVLFERLMSPDLLQFARREWLHPTLKKWERKLKTIESVLNDAEEKQLTDNDVKMWLDDLRDLAYDVEDILDEFSTEALRRKLIMPTHDHYHQGASSSTSKSVMATGQHNADLLHRTIDRKLTTVHRIWKIKIMEARKKPEVIHIDRGSSAGLYPMYADAINSGSKDHLLLTNVREFASMCFALRALFVFTNVSLPSFITLPEYNSFGSGLFFSSTAVVHVIETAYMLKVGSIYGLNADSLVVINFINNKDFCSPWRMRNTWWNSFNYIKFKVCRPEKLESTEV</sequence>
<evidence type="ECO:0000256" key="1">
    <source>
        <dbReference type="ARBA" id="ARBA00022737"/>
    </source>
</evidence>
<dbReference type="Proteomes" id="UP001281410">
    <property type="component" value="Unassembled WGS sequence"/>
</dbReference>
<evidence type="ECO:0000256" key="3">
    <source>
        <dbReference type="ARBA" id="ARBA00022821"/>
    </source>
</evidence>
<keyword evidence="4" id="KW-0732">Signal</keyword>
<evidence type="ECO:0000256" key="4">
    <source>
        <dbReference type="SAM" id="SignalP"/>
    </source>
</evidence>
<dbReference type="GO" id="GO:0000166">
    <property type="term" value="F:nucleotide binding"/>
    <property type="evidence" value="ECO:0007669"/>
    <property type="project" value="UniProtKB-KW"/>
</dbReference>
<dbReference type="InterPro" id="IPR038005">
    <property type="entry name" value="RX-like_CC"/>
</dbReference>
<gene>
    <name evidence="6" type="ORF">Dsin_028114</name>
</gene>
<keyword evidence="1" id="KW-0677">Repeat</keyword>
<dbReference type="Gene3D" id="1.20.5.4130">
    <property type="match status" value="1"/>
</dbReference>
<dbReference type="AlphaFoldDB" id="A0AAD9ZQ12"/>
<evidence type="ECO:0000313" key="7">
    <source>
        <dbReference type="Proteomes" id="UP001281410"/>
    </source>
</evidence>
<evidence type="ECO:0000256" key="2">
    <source>
        <dbReference type="ARBA" id="ARBA00022741"/>
    </source>
</evidence>
<keyword evidence="2" id="KW-0547">Nucleotide-binding</keyword>
<proteinExistence type="predicted"/>
<keyword evidence="7" id="KW-1185">Reference proteome</keyword>
<accession>A0AAD9ZQ12</accession>
<dbReference type="EMBL" id="JANJYJ010000009">
    <property type="protein sequence ID" value="KAK3188553.1"/>
    <property type="molecule type" value="Genomic_DNA"/>
</dbReference>
<evidence type="ECO:0000313" key="6">
    <source>
        <dbReference type="EMBL" id="KAK3188553.1"/>
    </source>
</evidence>
<protein>
    <recommendedName>
        <fullName evidence="5">Disease resistance N-terminal domain-containing protein</fullName>
    </recommendedName>
</protein>